<accession>A0ACC2WCG7</accession>
<evidence type="ECO:0000313" key="1">
    <source>
        <dbReference type="EMBL" id="KAJ9109342.1"/>
    </source>
</evidence>
<keyword evidence="2" id="KW-1185">Reference proteome</keyword>
<dbReference type="Proteomes" id="UP001227268">
    <property type="component" value="Unassembled WGS sequence"/>
</dbReference>
<name>A0ACC2WCG7_9TREE</name>
<sequence>MNTKGVDSVRSPVANLIGIRRDITQDEFVHQVANSFQHVFSTGDLSADSFQQLLKNKPVPDVQVVEVDQGRVLGAGDERAGKIRADMEGLKTWEWTFGQTPEFSITLVDKLTFGDIKVHITSKHAIITHCVIETSAVNQGLQGTIAELQSKLVGQRYDDVPPISDAGDRTGTTIESEIRTWLRRSV</sequence>
<proteinExistence type="predicted"/>
<evidence type="ECO:0000313" key="2">
    <source>
        <dbReference type="Proteomes" id="UP001227268"/>
    </source>
</evidence>
<reference evidence="1" key="1">
    <citation type="submission" date="2023-04" db="EMBL/GenBank/DDBJ databases">
        <title>Draft Genome sequencing of Naganishia species isolated from polar environments using Oxford Nanopore Technology.</title>
        <authorList>
            <person name="Leo P."/>
            <person name="Venkateswaran K."/>
        </authorList>
    </citation>
    <scope>NUCLEOTIDE SEQUENCE</scope>
    <source>
        <strain evidence="1">MNA-CCFEE 5423</strain>
    </source>
</reference>
<comment type="caution">
    <text evidence="1">The sequence shown here is derived from an EMBL/GenBank/DDBJ whole genome shotgun (WGS) entry which is preliminary data.</text>
</comment>
<organism evidence="1 2">
    <name type="scientific">Naganishia friedmannii</name>
    <dbReference type="NCBI Taxonomy" id="89922"/>
    <lineage>
        <taxon>Eukaryota</taxon>
        <taxon>Fungi</taxon>
        <taxon>Dikarya</taxon>
        <taxon>Basidiomycota</taxon>
        <taxon>Agaricomycotina</taxon>
        <taxon>Tremellomycetes</taxon>
        <taxon>Filobasidiales</taxon>
        <taxon>Filobasidiaceae</taxon>
        <taxon>Naganishia</taxon>
    </lineage>
</organism>
<protein>
    <submittedName>
        <fullName evidence="1">Uncharacterized protein</fullName>
    </submittedName>
</protein>
<gene>
    <name evidence="1" type="ORF">QFC21_000671</name>
</gene>
<dbReference type="EMBL" id="JASBWT010000001">
    <property type="protein sequence ID" value="KAJ9109342.1"/>
    <property type="molecule type" value="Genomic_DNA"/>
</dbReference>